<name>A0A409X4D1_PSICY</name>
<dbReference type="OrthoDB" id="3064537at2759"/>
<dbReference type="AlphaFoldDB" id="A0A409X4D1"/>
<comment type="caution">
    <text evidence="1">The sequence shown here is derived from an EMBL/GenBank/DDBJ whole genome shotgun (WGS) entry which is preliminary data.</text>
</comment>
<organism evidence="1 2">
    <name type="scientific">Psilocybe cyanescens</name>
    <dbReference type="NCBI Taxonomy" id="93625"/>
    <lineage>
        <taxon>Eukaryota</taxon>
        <taxon>Fungi</taxon>
        <taxon>Dikarya</taxon>
        <taxon>Basidiomycota</taxon>
        <taxon>Agaricomycotina</taxon>
        <taxon>Agaricomycetes</taxon>
        <taxon>Agaricomycetidae</taxon>
        <taxon>Agaricales</taxon>
        <taxon>Agaricineae</taxon>
        <taxon>Strophariaceae</taxon>
        <taxon>Psilocybe</taxon>
    </lineage>
</organism>
<proteinExistence type="predicted"/>
<gene>
    <name evidence="1" type="ORF">CVT25_012515</name>
</gene>
<dbReference type="Proteomes" id="UP000283269">
    <property type="component" value="Unassembled WGS sequence"/>
</dbReference>
<keyword evidence="2" id="KW-1185">Reference proteome</keyword>
<protein>
    <submittedName>
        <fullName evidence="1">Uncharacterized protein</fullName>
    </submittedName>
</protein>
<sequence length="212" mass="24074">MVGTTISHRTSLGVQGNFSPAFADPLKTMKAAKLQFEIARPVLDLDFGPDYNVNYDNFLDLQDKIMKTPLRRFFLIEDGRTMRFNYLLCKPKTDNNNMRYNINADCTPWFDLVKQSHQLCCVPLYNANKNLDTKPKTWESKLIGAMVEVTFSLKHYPMAANSQCVKASDTFSIKVESISILRPLPPILYSLFKNLASPEKPSCTPQTLSHGQ</sequence>
<dbReference type="EMBL" id="NHYD01002669">
    <property type="protein sequence ID" value="PPQ85623.1"/>
    <property type="molecule type" value="Genomic_DNA"/>
</dbReference>
<evidence type="ECO:0000313" key="1">
    <source>
        <dbReference type="EMBL" id="PPQ85623.1"/>
    </source>
</evidence>
<evidence type="ECO:0000313" key="2">
    <source>
        <dbReference type="Proteomes" id="UP000283269"/>
    </source>
</evidence>
<reference evidence="1 2" key="1">
    <citation type="journal article" date="2018" name="Evol. Lett.">
        <title>Horizontal gene cluster transfer increased hallucinogenic mushroom diversity.</title>
        <authorList>
            <person name="Reynolds H.T."/>
            <person name="Vijayakumar V."/>
            <person name="Gluck-Thaler E."/>
            <person name="Korotkin H.B."/>
            <person name="Matheny P.B."/>
            <person name="Slot J.C."/>
        </authorList>
    </citation>
    <scope>NUCLEOTIDE SEQUENCE [LARGE SCALE GENOMIC DNA]</scope>
    <source>
        <strain evidence="1 2">2631</strain>
    </source>
</reference>
<accession>A0A409X4D1</accession>
<dbReference type="InParanoid" id="A0A409X4D1"/>